<gene>
    <name evidence="1" type="primary">105621701</name>
</gene>
<protein>
    <recommendedName>
        <fullName evidence="3">Transposase Tc1-like domain-containing protein</fullName>
    </recommendedName>
</protein>
<dbReference type="PANTHER" id="PTHR46068">
    <property type="entry name" value="PROTEIN CBG27172"/>
    <property type="match status" value="1"/>
</dbReference>
<evidence type="ECO:0008006" key="3">
    <source>
        <dbReference type="Google" id="ProtNLM"/>
    </source>
</evidence>
<organism evidence="1 2">
    <name type="scientific">Atta cephalotes</name>
    <name type="common">Leafcutter ant</name>
    <dbReference type="NCBI Taxonomy" id="12957"/>
    <lineage>
        <taxon>Eukaryota</taxon>
        <taxon>Metazoa</taxon>
        <taxon>Ecdysozoa</taxon>
        <taxon>Arthropoda</taxon>
        <taxon>Hexapoda</taxon>
        <taxon>Insecta</taxon>
        <taxon>Pterygota</taxon>
        <taxon>Neoptera</taxon>
        <taxon>Endopterygota</taxon>
        <taxon>Hymenoptera</taxon>
        <taxon>Apocrita</taxon>
        <taxon>Aculeata</taxon>
        <taxon>Formicoidea</taxon>
        <taxon>Formicidae</taxon>
        <taxon>Myrmicinae</taxon>
        <taxon>Atta</taxon>
    </lineage>
</organism>
<accession>A0A158NLZ5</accession>
<dbReference type="Proteomes" id="UP000005205">
    <property type="component" value="Unassembled WGS sequence"/>
</dbReference>
<dbReference type="EnsemblMetazoa" id="XM_012203163.1">
    <property type="protein sequence ID" value="XP_012058553.1"/>
    <property type="gene ID" value="LOC105621701"/>
</dbReference>
<dbReference type="EMBL" id="ADTU01019946">
    <property type="status" value="NOT_ANNOTATED_CDS"/>
    <property type="molecule type" value="Genomic_DNA"/>
</dbReference>
<reference evidence="1" key="2">
    <citation type="submission" date="2016-04" db="UniProtKB">
        <authorList>
            <consortium name="EnsemblMetazoa"/>
        </authorList>
    </citation>
    <scope>IDENTIFICATION</scope>
</reference>
<reference evidence="2" key="1">
    <citation type="journal article" date="2011" name="PLoS Genet.">
        <title>The genome sequence of the leaf-cutter ant Atta cephalotes reveals insights into its obligate symbiotic lifestyle.</title>
        <authorList>
            <person name="Suen G."/>
            <person name="Teiling C."/>
            <person name="Li L."/>
            <person name="Holt C."/>
            <person name="Abouheif E."/>
            <person name="Bornberg-Bauer E."/>
            <person name="Bouffard P."/>
            <person name="Caldera E.J."/>
            <person name="Cash E."/>
            <person name="Cavanaugh A."/>
            <person name="Denas O."/>
            <person name="Elhaik E."/>
            <person name="Fave M.J."/>
            <person name="Gadau J."/>
            <person name="Gibson J.D."/>
            <person name="Graur D."/>
            <person name="Grubbs K.J."/>
            <person name="Hagen D.E."/>
            <person name="Harkins T.T."/>
            <person name="Helmkampf M."/>
            <person name="Hu H."/>
            <person name="Johnson B.R."/>
            <person name="Kim J."/>
            <person name="Marsh S.E."/>
            <person name="Moeller J.A."/>
            <person name="Munoz-Torres M.C."/>
            <person name="Murphy M.C."/>
            <person name="Naughton M.C."/>
            <person name="Nigam S."/>
            <person name="Overson R."/>
            <person name="Rajakumar R."/>
            <person name="Reese J.T."/>
            <person name="Scott J.J."/>
            <person name="Smith C.R."/>
            <person name="Tao S."/>
            <person name="Tsutsui N.D."/>
            <person name="Viljakainen L."/>
            <person name="Wissler L."/>
            <person name="Yandell M.D."/>
            <person name="Zimmer F."/>
            <person name="Taylor J."/>
            <person name="Slater S.C."/>
            <person name="Clifton S.W."/>
            <person name="Warren W.C."/>
            <person name="Elsik C.G."/>
            <person name="Smith C.D."/>
            <person name="Weinstock G.M."/>
            <person name="Gerardo N.M."/>
            <person name="Currie C.R."/>
        </authorList>
    </citation>
    <scope>NUCLEOTIDE SEQUENCE [LARGE SCALE GENOMIC DNA]</scope>
</reference>
<evidence type="ECO:0000313" key="1">
    <source>
        <dbReference type="EnsemblMetazoa" id="XP_012058553.1"/>
    </source>
</evidence>
<dbReference type="KEGG" id="acep:105621701"/>
<sequence>MEDNKLTHEMKRHAVIVAIHANHSDFEISIFLNLAGSFVHKVRRELEVSDDKRKKHKACSDTVRTSQFVQQVQGIIDEDPSKSIRAISRDLQISECTIRRIVHEDIRYKSHVMRKGQFMSAHTRKQRFIRAQRLLCKLKHSEISDMLWFYSDKKNFDQDQKVNRRNDR</sequence>
<keyword evidence="2" id="KW-1185">Reference proteome</keyword>
<proteinExistence type="predicted"/>
<dbReference type="OrthoDB" id="7540217at2759"/>
<dbReference type="AlphaFoldDB" id="A0A158NLZ5"/>
<name>A0A158NLZ5_ATTCE</name>
<dbReference type="PANTHER" id="PTHR46068:SF1">
    <property type="entry name" value="TRANSPOSASE IS30-LIKE HTH DOMAIN-CONTAINING PROTEIN"/>
    <property type="match status" value="1"/>
</dbReference>
<dbReference type="InParanoid" id="A0A158NLZ5"/>
<evidence type="ECO:0000313" key="2">
    <source>
        <dbReference type="Proteomes" id="UP000005205"/>
    </source>
</evidence>